<comment type="caution">
    <text evidence="4">The sequence shown here is derived from an EMBL/GenBank/DDBJ whole genome shotgun (WGS) entry which is preliminary data.</text>
</comment>
<evidence type="ECO:0000259" key="3">
    <source>
        <dbReference type="Pfam" id="PF00857"/>
    </source>
</evidence>
<dbReference type="OrthoDB" id="1739143at2759"/>
<dbReference type="Proteomes" id="UP001153076">
    <property type="component" value="Unassembled WGS sequence"/>
</dbReference>
<name>A0A9Q1KAN7_9CARY</name>
<dbReference type="InterPro" id="IPR036380">
    <property type="entry name" value="Isochorismatase-like_sf"/>
</dbReference>
<accession>A0A9Q1KAN7</accession>
<dbReference type="PANTHER" id="PTHR47044">
    <property type="entry name" value="OS02G0276400 PROTEIN"/>
    <property type="match status" value="1"/>
</dbReference>
<dbReference type="EMBL" id="JAKOGI010000201">
    <property type="protein sequence ID" value="KAJ8440014.1"/>
    <property type="molecule type" value="Genomic_DNA"/>
</dbReference>
<dbReference type="InterPro" id="IPR000868">
    <property type="entry name" value="Isochorismatase-like_dom"/>
</dbReference>
<organism evidence="4 5">
    <name type="scientific">Carnegiea gigantea</name>
    <dbReference type="NCBI Taxonomy" id="171969"/>
    <lineage>
        <taxon>Eukaryota</taxon>
        <taxon>Viridiplantae</taxon>
        <taxon>Streptophyta</taxon>
        <taxon>Embryophyta</taxon>
        <taxon>Tracheophyta</taxon>
        <taxon>Spermatophyta</taxon>
        <taxon>Magnoliopsida</taxon>
        <taxon>eudicotyledons</taxon>
        <taxon>Gunneridae</taxon>
        <taxon>Pentapetalae</taxon>
        <taxon>Caryophyllales</taxon>
        <taxon>Cactineae</taxon>
        <taxon>Cactaceae</taxon>
        <taxon>Cactoideae</taxon>
        <taxon>Echinocereeae</taxon>
        <taxon>Carnegiea</taxon>
    </lineage>
</organism>
<dbReference type="SUPFAM" id="SSF52499">
    <property type="entry name" value="Isochorismatase-like hydrolases"/>
    <property type="match status" value="1"/>
</dbReference>
<sequence>MDHKWKNTALLVIDMQKDFILPGGPLAVDGGAAIVPNVIKVVQVARERGMLVVWRITNQERMKMREQDTTQRWKSSPELKTSRPTPPPGCPRNRTPKQCADEIPVKFRSPEKSPATDLLAQRGPAGTETADQPSPHFSEGENPPPGGKSEKTHLKNTKN</sequence>
<dbReference type="AlphaFoldDB" id="A0A9Q1KAN7"/>
<evidence type="ECO:0000256" key="1">
    <source>
        <dbReference type="ARBA" id="ARBA00006336"/>
    </source>
</evidence>
<keyword evidence="5" id="KW-1185">Reference proteome</keyword>
<feature type="compositionally biased region" description="Basic and acidic residues" evidence="2">
    <location>
        <begin position="99"/>
        <end position="111"/>
    </location>
</feature>
<protein>
    <recommendedName>
        <fullName evidence="3">Isochorismatase-like domain-containing protein</fullName>
    </recommendedName>
</protein>
<feature type="domain" description="Isochorismatase-like" evidence="3">
    <location>
        <begin position="8"/>
        <end position="76"/>
    </location>
</feature>
<proteinExistence type="inferred from homology"/>
<dbReference type="Gene3D" id="3.40.50.850">
    <property type="entry name" value="Isochorismatase-like"/>
    <property type="match status" value="1"/>
</dbReference>
<reference evidence="4" key="1">
    <citation type="submission" date="2022-04" db="EMBL/GenBank/DDBJ databases">
        <title>Carnegiea gigantea Genome sequencing and assembly v2.</title>
        <authorList>
            <person name="Copetti D."/>
            <person name="Sanderson M.J."/>
            <person name="Burquez A."/>
            <person name="Wojciechowski M.F."/>
        </authorList>
    </citation>
    <scope>NUCLEOTIDE SEQUENCE</scope>
    <source>
        <strain evidence="4">SGP5-SGP5p</strain>
        <tissue evidence="4">Aerial part</tissue>
    </source>
</reference>
<comment type="similarity">
    <text evidence="1">Belongs to the isochorismatase family.</text>
</comment>
<feature type="compositionally biased region" description="Basic and acidic residues" evidence="2">
    <location>
        <begin position="60"/>
        <end position="81"/>
    </location>
</feature>
<feature type="region of interest" description="Disordered" evidence="2">
    <location>
        <begin position="60"/>
        <end position="159"/>
    </location>
</feature>
<evidence type="ECO:0000313" key="4">
    <source>
        <dbReference type="EMBL" id="KAJ8440014.1"/>
    </source>
</evidence>
<evidence type="ECO:0000313" key="5">
    <source>
        <dbReference type="Proteomes" id="UP001153076"/>
    </source>
</evidence>
<dbReference type="Pfam" id="PF00857">
    <property type="entry name" value="Isochorismatase"/>
    <property type="match status" value="1"/>
</dbReference>
<evidence type="ECO:0000256" key="2">
    <source>
        <dbReference type="SAM" id="MobiDB-lite"/>
    </source>
</evidence>
<gene>
    <name evidence="4" type="ORF">Cgig2_020502</name>
</gene>